<evidence type="ECO:0000313" key="5">
    <source>
        <dbReference type="EMBL" id="KAJ7082369.1"/>
    </source>
</evidence>
<keyword evidence="4" id="KW-0472">Membrane</keyword>
<keyword evidence="6" id="KW-1185">Reference proteome</keyword>
<dbReference type="EMBL" id="JARJCN010000045">
    <property type="protein sequence ID" value="KAJ7082369.1"/>
    <property type="molecule type" value="Genomic_DNA"/>
</dbReference>
<dbReference type="Proteomes" id="UP001222325">
    <property type="component" value="Unassembled WGS sequence"/>
</dbReference>
<dbReference type="PANTHER" id="PTHR23501">
    <property type="entry name" value="MAJOR FACILITATOR SUPERFAMILY"/>
    <property type="match status" value="1"/>
</dbReference>
<sequence length="141" mass="14605">VASPVLLAIGSGLLYTLDSATSAATIIGFQILAGVGTGQGMQNSFLAIQVEFKDVPRLLSQATAMATFAQFFGGTIGLGITEPVFASVLGNKLLVYAPDAPAEIVRQSPTAIYTRLPPAMIPGVVRSNTEALRIVFVLGVP</sequence>
<dbReference type="PANTHER" id="PTHR23501:SF198">
    <property type="entry name" value="AZOLE RESISTANCE PROTEIN 1-RELATED"/>
    <property type="match status" value="1"/>
</dbReference>
<comment type="caution">
    <text evidence="5">The sequence shown here is derived from an EMBL/GenBank/DDBJ whole genome shotgun (WGS) entry which is preliminary data.</text>
</comment>
<keyword evidence="2" id="KW-0812">Transmembrane</keyword>
<reference evidence="5" key="1">
    <citation type="submission" date="2023-03" db="EMBL/GenBank/DDBJ databases">
        <title>Massive genome expansion in bonnet fungi (Mycena s.s.) driven by repeated elements and novel gene families across ecological guilds.</title>
        <authorList>
            <consortium name="Lawrence Berkeley National Laboratory"/>
            <person name="Harder C.B."/>
            <person name="Miyauchi S."/>
            <person name="Viragh M."/>
            <person name="Kuo A."/>
            <person name="Thoen E."/>
            <person name="Andreopoulos B."/>
            <person name="Lu D."/>
            <person name="Skrede I."/>
            <person name="Drula E."/>
            <person name="Henrissat B."/>
            <person name="Morin E."/>
            <person name="Kohler A."/>
            <person name="Barry K."/>
            <person name="LaButti K."/>
            <person name="Morin E."/>
            <person name="Salamov A."/>
            <person name="Lipzen A."/>
            <person name="Mereny Z."/>
            <person name="Hegedus B."/>
            <person name="Baldrian P."/>
            <person name="Stursova M."/>
            <person name="Weitz H."/>
            <person name="Taylor A."/>
            <person name="Grigoriev I.V."/>
            <person name="Nagy L.G."/>
            <person name="Martin F."/>
            <person name="Kauserud H."/>
        </authorList>
    </citation>
    <scope>NUCLEOTIDE SEQUENCE</scope>
    <source>
        <strain evidence="5">CBHHK173m</strain>
    </source>
</reference>
<accession>A0AAD6XRE4</accession>
<protein>
    <recommendedName>
        <fullName evidence="7">Major facilitator superfamily (MFS) profile domain-containing protein</fullName>
    </recommendedName>
</protein>
<dbReference type="GO" id="GO:0005886">
    <property type="term" value="C:plasma membrane"/>
    <property type="evidence" value="ECO:0007669"/>
    <property type="project" value="TreeGrafter"/>
</dbReference>
<feature type="non-terminal residue" evidence="5">
    <location>
        <position position="1"/>
    </location>
</feature>
<keyword evidence="3" id="KW-1133">Transmembrane helix</keyword>
<name>A0AAD6XRE4_9AGAR</name>
<evidence type="ECO:0000256" key="2">
    <source>
        <dbReference type="ARBA" id="ARBA00022692"/>
    </source>
</evidence>
<dbReference type="AlphaFoldDB" id="A0AAD6XRE4"/>
<comment type="subcellular location">
    <subcellularLocation>
        <location evidence="1">Membrane</location>
        <topology evidence="1">Multi-pass membrane protein</topology>
    </subcellularLocation>
</comment>
<evidence type="ECO:0000256" key="3">
    <source>
        <dbReference type="ARBA" id="ARBA00022989"/>
    </source>
</evidence>
<organism evidence="5 6">
    <name type="scientific">Mycena belliarum</name>
    <dbReference type="NCBI Taxonomy" id="1033014"/>
    <lineage>
        <taxon>Eukaryota</taxon>
        <taxon>Fungi</taxon>
        <taxon>Dikarya</taxon>
        <taxon>Basidiomycota</taxon>
        <taxon>Agaricomycotina</taxon>
        <taxon>Agaricomycetes</taxon>
        <taxon>Agaricomycetidae</taxon>
        <taxon>Agaricales</taxon>
        <taxon>Marasmiineae</taxon>
        <taxon>Mycenaceae</taxon>
        <taxon>Mycena</taxon>
    </lineage>
</organism>
<proteinExistence type="predicted"/>
<evidence type="ECO:0000256" key="4">
    <source>
        <dbReference type="ARBA" id="ARBA00023136"/>
    </source>
</evidence>
<feature type="non-terminal residue" evidence="5">
    <location>
        <position position="141"/>
    </location>
</feature>
<gene>
    <name evidence="5" type="ORF">B0H15DRAFT_751721</name>
</gene>
<evidence type="ECO:0000256" key="1">
    <source>
        <dbReference type="ARBA" id="ARBA00004141"/>
    </source>
</evidence>
<evidence type="ECO:0008006" key="7">
    <source>
        <dbReference type="Google" id="ProtNLM"/>
    </source>
</evidence>
<dbReference type="GO" id="GO:0022857">
    <property type="term" value="F:transmembrane transporter activity"/>
    <property type="evidence" value="ECO:0007669"/>
    <property type="project" value="TreeGrafter"/>
</dbReference>
<evidence type="ECO:0000313" key="6">
    <source>
        <dbReference type="Proteomes" id="UP001222325"/>
    </source>
</evidence>